<gene>
    <name evidence="7" type="ORF">H4O21_05085</name>
</gene>
<evidence type="ECO:0000256" key="4">
    <source>
        <dbReference type="ARBA" id="ARBA00022989"/>
    </source>
</evidence>
<keyword evidence="4 6" id="KW-1133">Transmembrane helix</keyword>
<comment type="subcellular location">
    <subcellularLocation>
        <location evidence="1">Cell membrane</location>
        <topology evidence="1">Multi-pass membrane protein</topology>
    </subcellularLocation>
</comment>
<evidence type="ECO:0000256" key="1">
    <source>
        <dbReference type="ARBA" id="ARBA00004651"/>
    </source>
</evidence>
<evidence type="ECO:0000313" key="7">
    <source>
        <dbReference type="EMBL" id="MBB1485981.1"/>
    </source>
</evidence>
<keyword evidence="5 6" id="KW-0472">Membrane</keyword>
<dbReference type="EMBL" id="JACJFM010000004">
    <property type="protein sequence ID" value="MBB1485981.1"/>
    <property type="molecule type" value="Genomic_DNA"/>
</dbReference>
<feature type="transmembrane region" description="Helical" evidence="6">
    <location>
        <begin position="84"/>
        <end position="105"/>
    </location>
</feature>
<dbReference type="PANTHER" id="PTHR33931">
    <property type="entry name" value="HOLIN-LIKE PROTEIN CIDA-RELATED"/>
    <property type="match status" value="1"/>
</dbReference>
<dbReference type="GO" id="GO:0005886">
    <property type="term" value="C:plasma membrane"/>
    <property type="evidence" value="ECO:0007669"/>
    <property type="project" value="UniProtKB-SubCell"/>
</dbReference>
<evidence type="ECO:0000256" key="6">
    <source>
        <dbReference type="SAM" id="Phobius"/>
    </source>
</evidence>
<keyword evidence="2" id="KW-1003">Cell membrane</keyword>
<sequence>MLYGFLVLLICQLVGELIVRYLDLPFPGPVVGMAILLIALMINGGVPDSIRQASEGLLSYLALLFVPAGVGLMVHFQLIAADGLTILTALVLSTALTLLVTGFILNRMAPDAIEKDQKG</sequence>
<keyword evidence="8" id="KW-1185">Reference proteome</keyword>
<feature type="transmembrane region" description="Helical" evidence="6">
    <location>
        <begin position="26"/>
        <end position="46"/>
    </location>
</feature>
<feature type="transmembrane region" description="Helical" evidence="6">
    <location>
        <begin position="58"/>
        <end position="78"/>
    </location>
</feature>
<dbReference type="InterPro" id="IPR005538">
    <property type="entry name" value="LrgA/CidA"/>
</dbReference>
<evidence type="ECO:0000313" key="8">
    <source>
        <dbReference type="Proteomes" id="UP000565262"/>
    </source>
</evidence>
<protein>
    <submittedName>
        <fullName evidence="7">CidA/LrgA family protein</fullName>
    </submittedName>
</protein>
<name>A0A839IM62_9GAMM</name>
<reference evidence="7 8" key="1">
    <citation type="submission" date="2020-08" db="EMBL/GenBank/DDBJ databases">
        <title>Oceanospirillum sp. nov. isolated from marine sediment.</title>
        <authorList>
            <person name="Ji X."/>
        </authorList>
    </citation>
    <scope>NUCLEOTIDE SEQUENCE [LARGE SCALE GENOMIC DNA]</scope>
    <source>
        <strain evidence="7 8">D5</strain>
    </source>
</reference>
<evidence type="ECO:0000256" key="2">
    <source>
        <dbReference type="ARBA" id="ARBA00022475"/>
    </source>
</evidence>
<dbReference type="PANTHER" id="PTHR33931:SF2">
    <property type="entry name" value="HOLIN-LIKE PROTEIN CIDA"/>
    <property type="match status" value="1"/>
</dbReference>
<keyword evidence="3 6" id="KW-0812">Transmembrane</keyword>
<accession>A0A839IM62</accession>
<proteinExistence type="predicted"/>
<dbReference type="RefSeq" id="WP_182807760.1">
    <property type="nucleotide sequence ID" value="NZ_JACJFM010000004.1"/>
</dbReference>
<dbReference type="AlphaFoldDB" id="A0A839IM62"/>
<evidence type="ECO:0000256" key="5">
    <source>
        <dbReference type="ARBA" id="ARBA00023136"/>
    </source>
</evidence>
<dbReference type="Proteomes" id="UP000565262">
    <property type="component" value="Unassembled WGS sequence"/>
</dbReference>
<evidence type="ECO:0000256" key="3">
    <source>
        <dbReference type="ARBA" id="ARBA00022692"/>
    </source>
</evidence>
<comment type="caution">
    <text evidence="7">The sequence shown here is derived from an EMBL/GenBank/DDBJ whole genome shotgun (WGS) entry which is preliminary data.</text>
</comment>
<dbReference type="Pfam" id="PF03788">
    <property type="entry name" value="LrgA"/>
    <property type="match status" value="1"/>
</dbReference>
<organism evidence="7 8">
    <name type="scientific">Oceanospirillum sediminis</name>
    <dbReference type="NCBI Taxonomy" id="2760088"/>
    <lineage>
        <taxon>Bacteria</taxon>
        <taxon>Pseudomonadati</taxon>
        <taxon>Pseudomonadota</taxon>
        <taxon>Gammaproteobacteria</taxon>
        <taxon>Oceanospirillales</taxon>
        <taxon>Oceanospirillaceae</taxon>
        <taxon>Oceanospirillum</taxon>
    </lineage>
</organism>